<feature type="signal peptide" evidence="2">
    <location>
        <begin position="1"/>
        <end position="23"/>
    </location>
</feature>
<dbReference type="Gene3D" id="3.10.450.160">
    <property type="entry name" value="inner membrane protein cigr"/>
    <property type="match status" value="1"/>
</dbReference>
<comment type="caution">
    <text evidence="3">The sequence shown here is derived from an EMBL/GenBank/DDBJ whole genome shotgun (WGS) entry which is preliminary data.</text>
</comment>
<proteinExistence type="predicted"/>
<evidence type="ECO:0000256" key="1">
    <source>
        <dbReference type="SAM" id="MobiDB-lite"/>
    </source>
</evidence>
<evidence type="ECO:0000313" key="4">
    <source>
        <dbReference type="Proteomes" id="UP001596037"/>
    </source>
</evidence>
<keyword evidence="4" id="KW-1185">Reference proteome</keyword>
<feature type="region of interest" description="Disordered" evidence="1">
    <location>
        <begin position="32"/>
        <end position="104"/>
    </location>
</feature>
<sequence length="206" mass="23084">MNSRFVLPLAAAALCAASLPALAQGRVYDRNASNNPEIYQQTHPEDRSNPQLQGPPAAAPQPPARGADRPDRGQRPAPPADQPRDAHRRDPDRRQGDHRRNERRDYGYVVPRPYYYSVPAPVYYGPPAVYYGAVPQPYYSYPVAPSFQVGDYLPPEYRDQQFVIQDWQWRGLPPPPYGFHWLMVGADGYALVADATGQIISLVAAR</sequence>
<protein>
    <submittedName>
        <fullName evidence="3">RcnB family protein</fullName>
    </submittedName>
</protein>
<dbReference type="RefSeq" id="WP_376850995.1">
    <property type="nucleotide sequence ID" value="NZ_JBHSMF010000009.1"/>
</dbReference>
<dbReference type="InterPro" id="IPR024572">
    <property type="entry name" value="RcnB"/>
</dbReference>
<feature type="compositionally biased region" description="Polar residues" evidence="1">
    <location>
        <begin position="32"/>
        <end position="42"/>
    </location>
</feature>
<dbReference type="Proteomes" id="UP001596037">
    <property type="component" value="Unassembled WGS sequence"/>
</dbReference>
<dbReference type="Pfam" id="PF11776">
    <property type="entry name" value="RcnB"/>
    <property type="match status" value="1"/>
</dbReference>
<organism evidence="3 4">
    <name type="scientific">Caenimonas terrae</name>
    <dbReference type="NCBI Taxonomy" id="696074"/>
    <lineage>
        <taxon>Bacteria</taxon>
        <taxon>Pseudomonadati</taxon>
        <taxon>Pseudomonadota</taxon>
        <taxon>Betaproteobacteria</taxon>
        <taxon>Burkholderiales</taxon>
        <taxon>Comamonadaceae</taxon>
        <taxon>Caenimonas</taxon>
    </lineage>
</organism>
<evidence type="ECO:0000256" key="2">
    <source>
        <dbReference type="SAM" id="SignalP"/>
    </source>
</evidence>
<gene>
    <name evidence="3" type="ORF">ACFPOE_15325</name>
</gene>
<evidence type="ECO:0000313" key="3">
    <source>
        <dbReference type="EMBL" id="MFC5498919.1"/>
    </source>
</evidence>
<reference evidence="4" key="1">
    <citation type="journal article" date="2019" name="Int. J. Syst. Evol. Microbiol.">
        <title>The Global Catalogue of Microorganisms (GCM) 10K type strain sequencing project: providing services to taxonomists for standard genome sequencing and annotation.</title>
        <authorList>
            <consortium name="The Broad Institute Genomics Platform"/>
            <consortium name="The Broad Institute Genome Sequencing Center for Infectious Disease"/>
            <person name="Wu L."/>
            <person name="Ma J."/>
        </authorList>
    </citation>
    <scope>NUCLEOTIDE SEQUENCE [LARGE SCALE GENOMIC DNA]</scope>
    <source>
        <strain evidence="4">CCUG 57401</strain>
    </source>
</reference>
<dbReference type="EMBL" id="JBHSMF010000009">
    <property type="protein sequence ID" value="MFC5498919.1"/>
    <property type="molecule type" value="Genomic_DNA"/>
</dbReference>
<accession>A0ABW0NG72</accession>
<feature type="compositionally biased region" description="Basic and acidic residues" evidence="1">
    <location>
        <begin position="82"/>
        <end position="104"/>
    </location>
</feature>
<name>A0ABW0NG72_9BURK</name>
<feature type="chain" id="PRO_5046478361" evidence="2">
    <location>
        <begin position="24"/>
        <end position="206"/>
    </location>
</feature>
<keyword evidence="2" id="KW-0732">Signal</keyword>